<dbReference type="Proteomes" id="UP001177744">
    <property type="component" value="Unassembled WGS sequence"/>
</dbReference>
<evidence type="ECO:0000256" key="1">
    <source>
        <dbReference type="SAM" id="MobiDB-lite"/>
    </source>
</evidence>
<protein>
    <submittedName>
        <fullName evidence="2">Uncharacterized protein</fullName>
    </submittedName>
</protein>
<feature type="region of interest" description="Disordered" evidence="1">
    <location>
        <begin position="89"/>
        <end position="126"/>
    </location>
</feature>
<accession>A0AA40LL60</accession>
<evidence type="ECO:0000313" key="3">
    <source>
        <dbReference type="Proteomes" id="UP001177744"/>
    </source>
</evidence>
<feature type="non-terminal residue" evidence="2">
    <location>
        <position position="1"/>
    </location>
</feature>
<comment type="caution">
    <text evidence="2">The sequence shown here is derived from an EMBL/GenBank/DDBJ whole genome shotgun (WGS) entry which is preliminary data.</text>
</comment>
<gene>
    <name evidence="2" type="ORF">QTO34_003461</name>
</gene>
<name>A0AA40LL60_CNENI</name>
<dbReference type="PANTHER" id="PTHR36288:SF1">
    <property type="entry name" value="SIMILAR TO RIKEN CDNA A930018P22"/>
    <property type="match status" value="1"/>
</dbReference>
<dbReference type="InterPro" id="IPR040027">
    <property type="entry name" value="C11orf91-like"/>
</dbReference>
<dbReference type="AlphaFoldDB" id="A0AA40LL60"/>
<dbReference type="Pfam" id="PF17669">
    <property type="entry name" value="DUF5529"/>
    <property type="match status" value="1"/>
</dbReference>
<proteinExistence type="predicted"/>
<sequence>EGRCGRAETQALGRALGRACGAFTLAPRCRRLSHSRGAACHLPVGGAALWGVANRSLEPCLLGAGLTRRGGAELPRGVACGISEPGYSRPARVSRRGVPPTQPPIQKMPKGRRGRQSPTMSQRPAPPLYFPSLYDRGISTSPLSDFNIWKKLFVPLKAGGAAGGRPLPQAPPAPMPLPPPPGLAPCPPPWPSGLASIPYEPLRFFYSPPPGPEVAASPLTPGPTTSRLVSASHPEELCELEIRIKELELLTITGDGFDSQRYKFLKALKDEKLQGLKTRQPGKKSASFS</sequence>
<dbReference type="EMBL" id="JAULJE010000013">
    <property type="protein sequence ID" value="KAK1335668.1"/>
    <property type="molecule type" value="Genomic_DNA"/>
</dbReference>
<keyword evidence="3" id="KW-1185">Reference proteome</keyword>
<dbReference type="PANTHER" id="PTHR36288">
    <property type="entry name" value="SIMILAR TO RIKEN CDNA A930018P22"/>
    <property type="match status" value="1"/>
</dbReference>
<organism evidence="2 3">
    <name type="scientific">Cnephaeus nilssonii</name>
    <name type="common">Northern bat</name>
    <name type="synonym">Eptesicus nilssonii</name>
    <dbReference type="NCBI Taxonomy" id="3371016"/>
    <lineage>
        <taxon>Eukaryota</taxon>
        <taxon>Metazoa</taxon>
        <taxon>Chordata</taxon>
        <taxon>Craniata</taxon>
        <taxon>Vertebrata</taxon>
        <taxon>Euteleostomi</taxon>
        <taxon>Mammalia</taxon>
        <taxon>Eutheria</taxon>
        <taxon>Laurasiatheria</taxon>
        <taxon>Chiroptera</taxon>
        <taxon>Yangochiroptera</taxon>
        <taxon>Vespertilionidae</taxon>
        <taxon>Cnephaeus</taxon>
    </lineage>
</organism>
<reference evidence="2" key="1">
    <citation type="submission" date="2023-06" db="EMBL/GenBank/DDBJ databases">
        <title>Reference genome for the Northern bat (Eptesicus nilssonii), a most northern bat species.</title>
        <authorList>
            <person name="Laine V.N."/>
            <person name="Pulliainen A.T."/>
            <person name="Lilley T.M."/>
        </authorList>
    </citation>
    <scope>NUCLEOTIDE SEQUENCE</scope>
    <source>
        <strain evidence="2">BLF_Eptnil</strain>
        <tissue evidence="2">Kidney</tissue>
    </source>
</reference>
<evidence type="ECO:0000313" key="2">
    <source>
        <dbReference type="EMBL" id="KAK1335668.1"/>
    </source>
</evidence>